<dbReference type="RefSeq" id="WP_216874363.1">
    <property type="nucleotide sequence ID" value="NZ_JAERQM010000002.1"/>
</dbReference>
<sequence length="350" mass="38037">MPAHLNSVQYLRAIAAMMVVLFHMGVPLQRLGYEGSWPDWPARGIDIFFVISGLIMWVVTADRNVRLRDFFYRRVVRIVPIYWLLTSFIVGLLLLAPALVQSGRFEVWHVVASYLFLPASHPVIDMVAPALIPGWTLNYEMFFYAIFGLSLLLPPGQRLPAICGVLALLVALGEIMRPGGVMLAFYTSPIILEFGFGVALGAALGRGWAMPPWLAWPTIGLGFVALAMGDEAWAHRVIVAGLPSLAIVAGVVSLEVAGKVPSLRVPNLLGDASYALYLTHTIVLSAMGQVAYRLGLGGLPGGLVIFVLLACVATQLASLAIHMAFERPLNRRLLRLGRDMGSARTLRVAA</sequence>
<feature type="transmembrane region" description="Helical" evidence="1">
    <location>
        <begin position="183"/>
        <end position="204"/>
    </location>
</feature>
<comment type="caution">
    <text evidence="3">The sequence shown here is derived from an EMBL/GenBank/DDBJ whole genome shotgun (WGS) entry which is preliminary data.</text>
</comment>
<evidence type="ECO:0000259" key="2">
    <source>
        <dbReference type="Pfam" id="PF01757"/>
    </source>
</evidence>
<feature type="transmembrane region" description="Helical" evidence="1">
    <location>
        <begin position="304"/>
        <end position="325"/>
    </location>
</feature>
<organism evidence="3 4">
    <name type="scientific">Falsiroseomonas oleicola</name>
    <dbReference type="NCBI Taxonomy" id="2801474"/>
    <lineage>
        <taxon>Bacteria</taxon>
        <taxon>Pseudomonadati</taxon>
        <taxon>Pseudomonadota</taxon>
        <taxon>Alphaproteobacteria</taxon>
        <taxon>Acetobacterales</taxon>
        <taxon>Roseomonadaceae</taxon>
        <taxon>Falsiroseomonas</taxon>
    </lineage>
</organism>
<dbReference type="GO" id="GO:0016746">
    <property type="term" value="F:acyltransferase activity"/>
    <property type="evidence" value="ECO:0007669"/>
    <property type="project" value="UniProtKB-KW"/>
</dbReference>
<dbReference type="EMBL" id="JAERQM010000002">
    <property type="protein sequence ID" value="MBU8543760.1"/>
    <property type="molecule type" value="Genomic_DNA"/>
</dbReference>
<keyword evidence="3" id="KW-0808">Transferase</keyword>
<protein>
    <submittedName>
        <fullName evidence="3">Acyltransferase</fullName>
    </submittedName>
</protein>
<feature type="transmembrane region" description="Helical" evidence="1">
    <location>
        <begin position="274"/>
        <end position="292"/>
    </location>
</feature>
<feature type="transmembrane region" description="Helical" evidence="1">
    <location>
        <begin position="9"/>
        <end position="28"/>
    </location>
</feature>
<feature type="transmembrane region" description="Helical" evidence="1">
    <location>
        <begin position="106"/>
        <end position="124"/>
    </location>
</feature>
<dbReference type="InterPro" id="IPR002656">
    <property type="entry name" value="Acyl_transf_3_dom"/>
</dbReference>
<accession>A0ABS6H8U7</accession>
<feature type="transmembrane region" description="Helical" evidence="1">
    <location>
        <begin position="136"/>
        <end position="153"/>
    </location>
</feature>
<gene>
    <name evidence="3" type="ORF">JJQ90_08585</name>
</gene>
<dbReference type="Proteomes" id="UP000689967">
    <property type="component" value="Unassembled WGS sequence"/>
</dbReference>
<feature type="transmembrane region" description="Helical" evidence="1">
    <location>
        <begin position="159"/>
        <end position="176"/>
    </location>
</feature>
<reference evidence="3 4" key="1">
    <citation type="submission" date="2021-01" db="EMBL/GenBank/DDBJ databases">
        <title>Roseomonas sp. nov, a bacterium isolated from an oil production mixture in Yumen Oilfield.</title>
        <authorList>
            <person name="Wu D."/>
        </authorList>
    </citation>
    <scope>NUCLEOTIDE SEQUENCE [LARGE SCALE GENOMIC DNA]</scope>
    <source>
        <strain evidence="3 4">ROY-5-3</strain>
    </source>
</reference>
<feature type="transmembrane region" description="Helical" evidence="1">
    <location>
        <begin position="236"/>
        <end position="254"/>
    </location>
</feature>
<feature type="transmembrane region" description="Helical" evidence="1">
    <location>
        <begin position="40"/>
        <end position="60"/>
    </location>
</feature>
<dbReference type="PANTHER" id="PTHR23028">
    <property type="entry name" value="ACETYLTRANSFERASE"/>
    <property type="match status" value="1"/>
</dbReference>
<name>A0ABS6H8U7_9PROT</name>
<dbReference type="PANTHER" id="PTHR23028:SF131">
    <property type="entry name" value="BLR2367 PROTEIN"/>
    <property type="match status" value="1"/>
</dbReference>
<keyword evidence="1" id="KW-0812">Transmembrane</keyword>
<keyword evidence="1" id="KW-1133">Transmembrane helix</keyword>
<keyword evidence="4" id="KW-1185">Reference proteome</keyword>
<proteinExistence type="predicted"/>
<feature type="transmembrane region" description="Helical" evidence="1">
    <location>
        <begin position="210"/>
        <end position="229"/>
    </location>
</feature>
<feature type="transmembrane region" description="Helical" evidence="1">
    <location>
        <begin position="81"/>
        <end position="100"/>
    </location>
</feature>
<keyword evidence="1" id="KW-0472">Membrane</keyword>
<dbReference type="Pfam" id="PF01757">
    <property type="entry name" value="Acyl_transf_3"/>
    <property type="match status" value="1"/>
</dbReference>
<keyword evidence="3" id="KW-0012">Acyltransferase</keyword>
<evidence type="ECO:0000313" key="3">
    <source>
        <dbReference type="EMBL" id="MBU8543760.1"/>
    </source>
</evidence>
<evidence type="ECO:0000313" key="4">
    <source>
        <dbReference type="Proteomes" id="UP000689967"/>
    </source>
</evidence>
<dbReference type="InterPro" id="IPR050879">
    <property type="entry name" value="Acyltransferase_3"/>
</dbReference>
<feature type="domain" description="Acyltransferase 3" evidence="2">
    <location>
        <begin position="6"/>
        <end position="321"/>
    </location>
</feature>
<evidence type="ECO:0000256" key="1">
    <source>
        <dbReference type="SAM" id="Phobius"/>
    </source>
</evidence>